<dbReference type="Pfam" id="PF01569">
    <property type="entry name" value="PAP2"/>
    <property type="match status" value="1"/>
</dbReference>
<sequence length="170" mass="18055">MIAATLLGSGWSMIALIPLILREASRRWALALTATLLATAVAVFLLKMAVGRARPIVSVPEVHPLYGSPTDFSFPSGHSAGSFATAAFVCLVAWRYAQKNPTWTRRVYALCGFCVAAAMTIAYSRVYLGVHFPGDVLTGAVLGTTFGSTGAWAYLKSRAKLARDDIAGAD</sequence>
<proteinExistence type="predicted"/>
<dbReference type="PANTHER" id="PTHR14969">
    <property type="entry name" value="SPHINGOSINE-1-PHOSPHATE PHOSPHOHYDROLASE"/>
    <property type="match status" value="1"/>
</dbReference>
<feature type="transmembrane region" description="Helical" evidence="7">
    <location>
        <begin position="6"/>
        <end position="21"/>
    </location>
</feature>
<keyword evidence="2" id="KW-1003">Cell membrane</keyword>
<evidence type="ECO:0000256" key="3">
    <source>
        <dbReference type="ARBA" id="ARBA00022692"/>
    </source>
</evidence>
<evidence type="ECO:0000313" key="9">
    <source>
        <dbReference type="EMBL" id="WXB16524.1"/>
    </source>
</evidence>
<keyword evidence="6 7" id="KW-0472">Membrane</keyword>
<accession>A0ABZ2M009</accession>
<dbReference type="PANTHER" id="PTHR14969:SF62">
    <property type="entry name" value="DECAPRENYLPHOSPHORYL-5-PHOSPHORIBOSE PHOSPHATASE RV3807C-RELATED"/>
    <property type="match status" value="1"/>
</dbReference>
<evidence type="ECO:0000256" key="5">
    <source>
        <dbReference type="ARBA" id="ARBA00022989"/>
    </source>
</evidence>
<organism evidence="9 10">
    <name type="scientific">Pendulispora albinea</name>
    <dbReference type="NCBI Taxonomy" id="2741071"/>
    <lineage>
        <taxon>Bacteria</taxon>
        <taxon>Pseudomonadati</taxon>
        <taxon>Myxococcota</taxon>
        <taxon>Myxococcia</taxon>
        <taxon>Myxococcales</taxon>
        <taxon>Sorangiineae</taxon>
        <taxon>Pendulisporaceae</taxon>
        <taxon>Pendulispora</taxon>
    </lineage>
</organism>
<dbReference type="EMBL" id="CP089984">
    <property type="protein sequence ID" value="WXB16524.1"/>
    <property type="molecule type" value="Genomic_DNA"/>
</dbReference>
<dbReference type="Proteomes" id="UP001370348">
    <property type="component" value="Chromosome"/>
</dbReference>
<evidence type="ECO:0000259" key="8">
    <source>
        <dbReference type="SMART" id="SM00014"/>
    </source>
</evidence>
<name>A0ABZ2M009_9BACT</name>
<evidence type="ECO:0000256" key="6">
    <source>
        <dbReference type="ARBA" id="ARBA00023136"/>
    </source>
</evidence>
<keyword evidence="10" id="KW-1185">Reference proteome</keyword>
<feature type="domain" description="Phosphatidic acid phosphatase type 2/haloperoxidase" evidence="8">
    <location>
        <begin position="29"/>
        <end position="151"/>
    </location>
</feature>
<dbReference type="SUPFAM" id="SSF48317">
    <property type="entry name" value="Acid phosphatase/Vanadium-dependent haloperoxidase"/>
    <property type="match status" value="1"/>
</dbReference>
<evidence type="ECO:0000256" key="2">
    <source>
        <dbReference type="ARBA" id="ARBA00022475"/>
    </source>
</evidence>
<reference evidence="9 10" key="1">
    <citation type="submission" date="2021-12" db="EMBL/GenBank/DDBJ databases">
        <title>Discovery of the Pendulisporaceae a myxobacterial family with distinct sporulation behavior and unique specialized metabolism.</title>
        <authorList>
            <person name="Garcia R."/>
            <person name="Popoff A."/>
            <person name="Bader C.D."/>
            <person name="Loehr J."/>
            <person name="Walesch S."/>
            <person name="Walt C."/>
            <person name="Boldt J."/>
            <person name="Bunk B."/>
            <person name="Haeckl F.J.F.P.J."/>
            <person name="Gunesch A.P."/>
            <person name="Birkelbach J."/>
            <person name="Nuebel U."/>
            <person name="Pietschmann T."/>
            <person name="Bach T."/>
            <person name="Mueller R."/>
        </authorList>
    </citation>
    <scope>NUCLEOTIDE SEQUENCE [LARGE SCALE GENOMIC DNA]</scope>
    <source>
        <strain evidence="9 10">MSr11954</strain>
    </source>
</reference>
<evidence type="ECO:0000256" key="4">
    <source>
        <dbReference type="ARBA" id="ARBA00022801"/>
    </source>
</evidence>
<protein>
    <submittedName>
        <fullName evidence="9">Phosphatase PAP2 family protein</fullName>
    </submittedName>
</protein>
<dbReference type="SMART" id="SM00014">
    <property type="entry name" value="acidPPc"/>
    <property type="match status" value="1"/>
</dbReference>
<keyword evidence="3 7" id="KW-0812">Transmembrane</keyword>
<evidence type="ECO:0000313" key="10">
    <source>
        <dbReference type="Proteomes" id="UP001370348"/>
    </source>
</evidence>
<evidence type="ECO:0000256" key="7">
    <source>
        <dbReference type="SAM" id="Phobius"/>
    </source>
</evidence>
<feature type="transmembrane region" description="Helical" evidence="7">
    <location>
        <begin position="136"/>
        <end position="155"/>
    </location>
</feature>
<dbReference type="InterPro" id="IPR000326">
    <property type="entry name" value="PAP2/HPO"/>
</dbReference>
<feature type="transmembrane region" description="Helical" evidence="7">
    <location>
        <begin position="72"/>
        <end position="94"/>
    </location>
</feature>
<dbReference type="Gene3D" id="1.20.144.10">
    <property type="entry name" value="Phosphatidic acid phosphatase type 2/haloperoxidase"/>
    <property type="match status" value="1"/>
</dbReference>
<keyword evidence="4" id="KW-0378">Hydrolase</keyword>
<dbReference type="RefSeq" id="WP_394826149.1">
    <property type="nucleotide sequence ID" value="NZ_CP089984.1"/>
</dbReference>
<feature type="transmembrane region" description="Helical" evidence="7">
    <location>
        <begin position="106"/>
        <end position="124"/>
    </location>
</feature>
<gene>
    <name evidence="9" type="ORF">LZC94_04415</name>
</gene>
<evidence type="ECO:0000256" key="1">
    <source>
        <dbReference type="ARBA" id="ARBA00004651"/>
    </source>
</evidence>
<feature type="transmembrane region" description="Helical" evidence="7">
    <location>
        <begin position="28"/>
        <end position="50"/>
    </location>
</feature>
<keyword evidence="5 7" id="KW-1133">Transmembrane helix</keyword>
<dbReference type="InterPro" id="IPR036938">
    <property type="entry name" value="PAP2/HPO_sf"/>
</dbReference>
<comment type="subcellular location">
    <subcellularLocation>
        <location evidence="1">Cell membrane</location>
        <topology evidence="1">Multi-pass membrane protein</topology>
    </subcellularLocation>
</comment>